<name>A0A1I7JXF0_9BURK</name>
<evidence type="ECO:0000256" key="1">
    <source>
        <dbReference type="ARBA" id="ARBA00023015"/>
    </source>
</evidence>
<dbReference type="RefSeq" id="WP_093556506.1">
    <property type="nucleotide sequence ID" value="NZ_FPBO01000013.1"/>
</dbReference>
<dbReference type="PROSITE" id="PS50932">
    <property type="entry name" value="HTH_LACI_2"/>
    <property type="match status" value="1"/>
</dbReference>
<dbReference type="Pfam" id="PF00356">
    <property type="entry name" value="LacI"/>
    <property type="match status" value="1"/>
</dbReference>
<dbReference type="InterPro" id="IPR010982">
    <property type="entry name" value="Lambda_DNA-bd_dom_sf"/>
</dbReference>
<dbReference type="SUPFAM" id="SSF47413">
    <property type="entry name" value="lambda repressor-like DNA-binding domains"/>
    <property type="match status" value="1"/>
</dbReference>
<dbReference type="GO" id="GO:0000976">
    <property type="term" value="F:transcription cis-regulatory region binding"/>
    <property type="evidence" value="ECO:0007669"/>
    <property type="project" value="TreeGrafter"/>
</dbReference>
<evidence type="ECO:0000313" key="6">
    <source>
        <dbReference type="Proteomes" id="UP000199391"/>
    </source>
</evidence>
<organism evidence="5 6">
    <name type="scientific">Pseudoduganella namucuonensis</name>
    <dbReference type="NCBI Taxonomy" id="1035707"/>
    <lineage>
        <taxon>Bacteria</taxon>
        <taxon>Pseudomonadati</taxon>
        <taxon>Pseudomonadota</taxon>
        <taxon>Betaproteobacteria</taxon>
        <taxon>Burkholderiales</taxon>
        <taxon>Oxalobacteraceae</taxon>
        <taxon>Telluria group</taxon>
        <taxon>Pseudoduganella</taxon>
    </lineage>
</organism>
<dbReference type="Proteomes" id="UP000199391">
    <property type="component" value="Unassembled WGS sequence"/>
</dbReference>
<dbReference type="SUPFAM" id="SSF53822">
    <property type="entry name" value="Periplasmic binding protein-like I"/>
    <property type="match status" value="1"/>
</dbReference>
<dbReference type="InterPro" id="IPR028082">
    <property type="entry name" value="Peripla_BP_I"/>
</dbReference>
<dbReference type="STRING" id="1035707.SAMN05216552_1013133"/>
<dbReference type="PANTHER" id="PTHR30146">
    <property type="entry name" value="LACI-RELATED TRANSCRIPTIONAL REPRESSOR"/>
    <property type="match status" value="1"/>
</dbReference>
<evidence type="ECO:0000256" key="2">
    <source>
        <dbReference type="ARBA" id="ARBA00023125"/>
    </source>
</evidence>
<dbReference type="CDD" id="cd01392">
    <property type="entry name" value="HTH_LacI"/>
    <property type="match status" value="1"/>
</dbReference>
<dbReference type="InterPro" id="IPR000843">
    <property type="entry name" value="HTH_LacI"/>
</dbReference>
<dbReference type="AlphaFoldDB" id="A0A1I7JXF0"/>
<dbReference type="Gene3D" id="1.10.260.40">
    <property type="entry name" value="lambda repressor-like DNA-binding domains"/>
    <property type="match status" value="1"/>
</dbReference>
<dbReference type="GO" id="GO:0003700">
    <property type="term" value="F:DNA-binding transcription factor activity"/>
    <property type="evidence" value="ECO:0007669"/>
    <property type="project" value="TreeGrafter"/>
</dbReference>
<dbReference type="EMBL" id="FPBO01000013">
    <property type="protein sequence ID" value="SFU89836.1"/>
    <property type="molecule type" value="Genomic_DNA"/>
</dbReference>
<evidence type="ECO:0000259" key="4">
    <source>
        <dbReference type="PROSITE" id="PS50932"/>
    </source>
</evidence>
<dbReference type="PANTHER" id="PTHR30146:SF120">
    <property type="entry name" value="ALANINE RACEMASE"/>
    <property type="match status" value="1"/>
</dbReference>
<accession>A0A1I7JXF0</accession>
<evidence type="ECO:0000313" key="5">
    <source>
        <dbReference type="EMBL" id="SFU89836.1"/>
    </source>
</evidence>
<dbReference type="OrthoDB" id="9805642at2"/>
<dbReference type="Pfam" id="PF13377">
    <property type="entry name" value="Peripla_BP_3"/>
    <property type="match status" value="1"/>
</dbReference>
<keyword evidence="1" id="KW-0805">Transcription regulation</keyword>
<dbReference type="Gene3D" id="3.40.50.2300">
    <property type="match status" value="2"/>
</dbReference>
<keyword evidence="3" id="KW-0804">Transcription</keyword>
<proteinExistence type="predicted"/>
<keyword evidence="2" id="KW-0238">DNA-binding</keyword>
<feature type="domain" description="HTH lacI-type" evidence="4">
    <location>
        <begin position="1"/>
        <end position="53"/>
    </location>
</feature>
<dbReference type="PROSITE" id="PS00356">
    <property type="entry name" value="HTH_LACI_1"/>
    <property type="match status" value="1"/>
</dbReference>
<gene>
    <name evidence="5" type="ORF">SAMN05216552_1013133</name>
</gene>
<keyword evidence="6" id="KW-1185">Reference proteome</keyword>
<evidence type="ECO:0000256" key="3">
    <source>
        <dbReference type="ARBA" id="ARBA00023163"/>
    </source>
</evidence>
<dbReference type="InterPro" id="IPR046335">
    <property type="entry name" value="LacI/GalR-like_sensor"/>
</dbReference>
<dbReference type="CDD" id="cd06295">
    <property type="entry name" value="PBP1_CelR"/>
    <property type="match status" value="1"/>
</dbReference>
<reference evidence="6" key="1">
    <citation type="submission" date="2016-10" db="EMBL/GenBank/DDBJ databases">
        <authorList>
            <person name="Varghese N."/>
            <person name="Submissions S."/>
        </authorList>
    </citation>
    <scope>NUCLEOTIDE SEQUENCE [LARGE SCALE GENOMIC DNA]</scope>
    <source>
        <strain evidence="6">CGMCC 1.11014</strain>
    </source>
</reference>
<dbReference type="SMART" id="SM00354">
    <property type="entry name" value="HTH_LACI"/>
    <property type="match status" value="1"/>
</dbReference>
<protein>
    <submittedName>
        <fullName evidence="5">Transcriptional regulator, LacI family</fullName>
    </submittedName>
</protein>
<sequence length="341" mass="37152">MADIARLANVSVSTVSRALANNPRLSEETRSRINELAKSLNYSINVGAQILKGKPLRTVAVAFPYHSQRRQHFKDPFFLALLGAIGDALIDSGHSMLVVGVEEARSGELLQAHETGQAIGTIMLGQEYNHELFNELAVRGMPFVVWGARLSKQLYCTVGSDNAMGGRQATEHLLRQGARRIAFFGDRRLPELGLRYEGYLQAHADLGLDADPALYRPVPFVEASVQAEVERMLREKTAFDAVFSCSDVVALTVMSTLRDGGLRVPQDVMVTGFDDIRAAAQSNPPLTTVRQSIEEAGRILVALLLETLGGRRVESVVLPTELLVRQSTVPGATPLARIAPV</sequence>